<sequence>MVVFVQAQRLPQSADKILDSRQHFPGIDGFQKQILCQRGGKIRKHIVIFHAASSSFVVRVAYFVLV</sequence>
<dbReference type="EMBL" id="VSSQ01074834">
    <property type="protein sequence ID" value="MPN25596.1"/>
    <property type="molecule type" value="Genomic_DNA"/>
</dbReference>
<evidence type="ECO:0000256" key="1">
    <source>
        <dbReference type="SAM" id="Phobius"/>
    </source>
</evidence>
<comment type="caution">
    <text evidence="2">The sequence shown here is derived from an EMBL/GenBank/DDBJ whole genome shotgun (WGS) entry which is preliminary data.</text>
</comment>
<name>A0A645GHD7_9ZZZZ</name>
<keyword evidence="1" id="KW-0812">Transmembrane</keyword>
<feature type="transmembrane region" description="Helical" evidence="1">
    <location>
        <begin position="46"/>
        <end position="65"/>
    </location>
</feature>
<evidence type="ECO:0000313" key="2">
    <source>
        <dbReference type="EMBL" id="MPN25596.1"/>
    </source>
</evidence>
<keyword evidence="1" id="KW-0472">Membrane</keyword>
<gene>
    <name evidence="2" type="ORF">SDC9_173008</name>
</gene>
<proteinExistence type="predicted"/>
<reference evidence="2" key="1">
    <citation type="submission" date="2019-08" db="EMBL/GenBank/DDBJ databases">
        <authorList>
            <person name="Kucharzyk K."/>
            <person name="Murdoch R.W."/>
            <person name="Higgins S."/>
            <person name="Loffler F."/>
        </authorList>
    </citation>
    <scope>NUCLEOTIDE SEQUENCE</scope>
</reference>
<protein>
    <submittedName>
        <fullName evidence="2">Uncharacterized protein</fullName>
    </submittedName>
</protein>
<accession>A0A645GHD7</accession>
<dbReference type="AlphaFoldDB" id="A0A645GHD7"/>
<organism evidence="2">
    <name type="scientific">bioreactor metagenome</name>
    <dbReference type="NCBI Taxonomy" id="1076179"/>
    <lineage>
        <taxon>unclassified sequences</taxon>
        <taxon>metagenomes</taxon>
        <taxon>ecological metagenomes</taxon>
    </lineage>
</organism>
<keyword evidence="1" id="KW-1133">Transmembrane helix</keyword>